<dbReference type="GO" id="GO:0000077">
    <property type="term" value="P:DNA damage checkpoint signaling"/>
    <property type="evidence" value="ECO:0007669"/>
    <property type="project" value="InterPro"/>
</dbReference>
<organism evidence="5">
    <name type="scientific">Cyberlindnera fabianii</name>
    <name type="common">Yeast</name>
    <name type="synonym">Hansenula fabianii</name>
    <dbReference type="NCBI Taxonomy" id="36022"/>
    <lineage>
        <taxon>Eukaryota</taxon>
        <taxon>Fungi</taxon>
        <taxon>Dikarya</taxon>
        <taxon>Ascomycota</taxon>
        <taxon>Saccharomycotina</taxon>
        <taxon>Saccharomycetes</taxon>
        <taxon>Phaffomycetales</taxon>
        <taxon>Phaffomycetaceae</taxon>
        <taxon>Cyberlindnera</taxon>
    </lineage>
</organism>
<feature type="compositionally biased region" description="Polar residues" evidence="4">
    <location>
        <begin position="188"/>
        <end position="199"/>
    </location>
</feature>
<evidence type="ECO:0000256" key="3">
    <source>
        <dbReference type="ARBA" id="ARBA00023242"/>
    </source>
</evidence>
<feature type="region of interest" description="Disordered" evidence="4">
    <location>
        <begin position="81"/>
        <end position="104"/>
    </location>
</feature>
<dbReference type="OMA" id="IFQYELI"/>
<keyword evidence="2" id="KW-0227">DNA damage</keyword>
<feature type="region of interest" description="Disordered" evidence="4">
    <location>
        <begin position="134"/>
        <end position="199"/>
    </location>
</feature>
<keyword evidence="7" id="KW-1185">Reference proteome</keyword>
<name>A0A061AZ99_CYBFA</name>
<feature type="compositionally biased region" description="Acidic residues" evidence="4">
    <location>
        <begin position="1"/>
        <end position="15"/>
    </location>
</feature>
<evidence type="ECO:0000256" key="1">
    <source>
        <dbReference type="ARBA" id="ARBA00004123"/>
    </source>
</evidence>
<gene>
    <name evidence="6" type="ORF">BON22_1285</name>
    <name evidence="5" type="ORF">CYFA0S_10e03510g</name>
</gene>
<sequence>MSLSDDDFGDDDEDFLALTLKPARPAQSTQRPQIPPHASSSSSSQRAGVRVTSSQSQDPQRADLLAAKGEVAVLRAKIDELEQHRRQERESLLRDSNNDKADKLSKIQALEAMVKRLEDEKKFLSVEIRNLSANKRRKRQSAGDKDQFRRPDDESQTPTPDPVTPAQTLPQPAPQPQPQQAPPPPRRITTSGPTVRITNPSKFNENAILIDTIMHHTIPGLTTPTMTLLSRISLPCAISTSSTTISAFEPLSTYILQSLVRHREALRLDQFITRMLFSFKDIIMELFILERKHARFPVPFILALMHCIIGFRPKAVTKDTLKEMVELCKDLLRLSEELLKPDEEGGETYQRHKRLGIAAVHEEIIERLVLVYVCDLLEELVMCAGLDREILKEIVGVLNKNDEFVKWTRLAVGTSSDILVIYPCVEVLSCCLKSFEEKEEKYPLMNHEIVSALVNIVLEGIDWKPNWLFSGLNRLMGNTVDNVLVEGLVGDKLSHLPCAIHPIRLENKFKVENSHQHTLLLVQLNIICLLEKVLITTTEGISPFNKDAILLRNLVFAIGKQQELIFNNPRNNLTHIRSKLISSIVRCLHAIWDISTIDSESTSPVLTKDTSHELLIVLGRIAYSNNDTSDEAGAFLMQAREKGEKIPVFNYWAEKRARLASHITDSSDDIDIIQAQMAFSNGLEFAYDDDVVELARDILERCTTMDEADMLYISMTSNVERTRQDEDEDLMMMDS</sequence>
<proteinExistence type="predicted"/>
<dbReference type="EMBL" id="MPUK01000002">
    <property type="protein sequence ID" value="ONH69143.1"/>
    <property type="molecule type" value="Genomic_DNA"/>
</dbReference>
<dbReference type="Pfam" id="PF09798">
    <property type="entry name" value="LCD1"/>
    <property type="match status" value="1"/>
</dbReference>
<dbReference type="InterPro" id="IPR018622">
    <property type="entry name" value="DNA_damage_chkpnt_Lcd1"/>
</dbReference>
<accession>A0A061AZ99</accession>
<dbReference type="OrthoDB" id="4078000at2759"/>
<dbReference type="VEuPathDB" id="FungiDB:BON22_1285"/>
<evidence type="ECO:0000313" key="6">
    <source>
        <dbReference type="EMBL" id="ONH69143.1"/>
    </source>
</evidence>
<comment type="subcellular location">
    <subcellularLocation>
        <location evidence="1">Nucleus</location>
    </subcellularLocation>
</comment>
<feature type="compositionally biased region" description="Basic and acidic residues" evidence="4">
    <location>
        <begin position="141"/>
        <end position="153"/>
    </location>
</feature>
<dbReference type="STRING" id="36022.A0A061AZ99"/>
<evidence type="ECO:0000256" key="2">
    <source>
        <dbReference type="ARBA" id="ARBA00022763"/>
    </source>
</evidence>
<feature type="region of interest" description="Disordered" evidence="4">
    <location>
        <begin position="1"/>
        <end position="62"/>
    </location>
</feature>
<evidence type="ECO:0000313" key="5">
    <source>
        <dbReference type="EMBL" id="CDR42889.1"/>
    </source>
</evidence>
<dbReference type="EMBL" id="LK052895">
    <property type="protein sequence ID" value="CDR42889.1"/>
    <property type="molecule type" value="Genomic_DNA"/>
</dbReference>
<feature type="compositionally biased region" description="Pro residues" evidence="4">
    <location>
        <begin position="171"/>
        <end position="186"/>
    </location>
</feature>
<protein>
    <submittedName>
        <fullName evidence="5">CYFA0S10e03510g1_1</fullName>
    </submittedName>
    <submittedName>
        <fullName evidence="6">DNA damage checkpoint protein LCD1</fullName>
    </submittedName>
</protein>
<reference evidence="5" key="1">
    <citation type="journal article" date="2014" name="Genome Announc.">
        <title>Genome sequence of the yeast Cyberlindnera fabianii (Hansenula fabianii).</title>
        <authorList>
            <person name="Freel K.C."/>
            <person name="Sarilar V."/>
            <person name="Neuveglise C."/>
            <person name="Devillers H."/>
            <person name="Friedrich A."/>
            <person name="Schacherer J."/>
        </authorList>
    </citation>
    <scope>NUCLEOTIDE SEQUENCE</scope>
    <source>
        <strain evidence="5">YJS4271</strain>
    </source>
</reference>
<dbReference type="AlphaFoldDB" id="A0A061AZ99"/>
<reference evidence="7" key="2">
    <citation type="journal article" date="2017" name="Genome Announc.">
        <title>Genome sequences of Cyberlindnera fabianii 65, Pichia kudriavzevii 129, and Saccharomyces cerevisiae 131 isolated from fermented masau fruits in Zimbabwe.</title>
        <authorList>
            <person name="van Rijswijck I.M.H."/>
            <person name="Derks M.F.L."/>
            <person name="Abee T."/>
            <person name="de Ridder D."/>
            <person name="Smid E.J."/>
        </authorList>
    </citation>
    <scope>NUCLEOTIDE SEQUENCE [LARGE SCALE GENOMIC DNA]</scope>
    <source>
        <strain evidence="7">65</strain>
    </source>
</reference>
<evidence type="ECO:0000313" key="7">
    <source>
        <dbReference type="Proteomes" id="UP000189513"/>
    </source>
</evidence>
<dbReference type="Proteomes" id="UP000189513">
    <property type="component" value="Unassembled WGS sequence"/>
</dbReference>
<evidence type="ECO:0000256" key="4">
    <source>
        <dbReference type="SAM" id="MobiDB-lite"/>
    </source>
</evidence>
<dbReference type="GO" id="GO:0005634">
    <property type="term" value="C:nucleus"/>
    <property type="evidence" value="ECO:0007669"/>
    <property type="project" value="UniProtKB-SubCell"/>
</dbReference>
<keyword evidence="3" id="KW-0539">Nucleus</keyword>
<reference evidence="6" key="3">
    <citation type="submission" date="2017-01" db="EMBL/GenBank/DDBJ databases">
        <authorList>
            <person name="Mah S.A."/>
            <person name="Swanson W.J."/>
            <person name="Moy G.W."/>
            <person name="Vacquier V.D."/>
        </authorList>
    </citation>
    <scope>NUCLEOTIDE SEQUENCE [LARGE SCALE GENOMIC DNA]</scope>
    <source>
        <strain evidence="6">65</strain>
    </source>
</reference>